<proteinExistence type="predicted"/>
<reference evidence="1" key="1">
    <citation type="submission" date="2022-10" db="EMBL/GenBank/DDBJ databases">
        <authorList>
            <person name="Chen Y."/>
            <person name="Dougan E. K."/>
            <person name="Chan C."/>
            <person name="Rhodes N."/>
            <person name="Thang M."/>
        </authorList>
    </citation>
    <scope>NUCLEOTIDE SEQUENCE</scope>
</reference>
<comment type="caution">
    <text evidence="1">The sequence shown here is derived from an EMBL/GenBank/DDBJ whole genome shotgun (WGS) entry which is preliminary data.</text>
</comment>
<organism evidence="1">
    <name type="scientific">Cladocopium goreaui</name>
    <dbReference type="NCBI Taxonomy" id="2562237"/>
    <lineage>
        <taxon>Eukaryota</taxon>
        <taxon>Sar</taxon>
        <taxon>Alveolata</taxon>
        <taxon>Dinophyceae</taxon>
        <taxon>Suessiales</taxon>
        <taxon>Symbiodiniaceae</taxon>
        <taxon>Cladocopium</taxon>
    </lineage>
</organism>
<dbReference type="OrthoDB" id="432121at2759"/>
<reference evidence="2" key="2">
    <citation type="submission" date="2024-04" db="EMBL/GenBank/DDBJ databases">
        <authorList>
            <person name="Chen Y."/>
            <person name="Shah S."/>
            <person name="Dougan E. K."/>
            <person name="Thang M."/>
            <person name="Chan C."/>
        </authorList>
    </citation>
    <scope>NUCLEOTIDE SEQUENCE [LARGE SCALE GENOMIC DNA]</scope>
</reference>
<evidence type="ECO:0000313" key="3">
    <source>
        <dbReference type="Proteomes" id="UP001152797"/>
    </source>
</evidence>
<protein>
    <submittedName>
        <fullName evidence="1">Uncharacterized protein</fullName>
    </submittedName>
</protein>
<sequence>MGNYDEQGLKVQPQEAADVELPWDDARQLVEALVLSRVDTPDNAVKVLGQSWVPTWDGWKELRQCATERCCVAIAERLCDIAQQNTPYQSKTDTQALQTLASEGFMWRKALSHGVNNCLIDSLILCLSYEHILPHNLTADVTARRRVAAACRKHLIQEIGDEVAPGSNGLFPFLDAHRDGPKIVGSQLNALQRESQRSGSTPEKLSCSKDARFHLCRTCQASLEPEQLEGDEACDLQHHLAKAVSAEVHVYDSTTTDLSVPLDVYTIGRHDTLLVPVFRLYRYKNGRYAALLPANPAERPVFTSGDSQTAAQGSKQNDMSATCTVAPPTNSFGTIGCAAGIGNAARCKCKPTAQNRDERASSPCAPQSTAGRINNSTTIRNWFAARKRLRDNQVLVPKDIIKKRPDNSIVSIGRGGGTVKVRGGVLMATNVAELQLTRGAVSACCITEPVHVEGGASVVLELQRGDRWGLRKSLQDASFLRMPILYTCTMPRNESTGKVQKALVQELRKKEAQLEAQLRSEQRGREQSQVAWYWRMIKPVLLLILGLQPRSAWNLVQALLSSSKLWWILLALLGVGKESVLQLCLAAWTYGALAQAGACGQRSFVVLLPLLPALLRSLPGALVATALLTAVLLLGQETKKWQDLRQKVGRLRFSIALALLLRLPSKDASCLYSVGLLLLYAGNRRPPFGPGAVHQVSAYLCSLVESLRYMACFPVLFLLALPSMVQSELQDKKCPGYPEAWPGKKFAWSKLSANLSGFAKQAPAEVEPLLKRVSGGIYWKRIWVDFEAAQDAVDEDDPMGADLAPAVPCVASSPAQICAQQLARQAGVDFRSVDSLKIARLSVLLKKYMKPKGGLEALEFNDLREAAADEGSFLRLAEERLEVAQPEDAGANNSAGENRGTDRLMEFLTGGLRTHREGATNAPWDCQVDVLLRWQGAPLNEERLQRAVDLVIQQQPMLRACVPPDDSTDLLLGSRNSGFSTTVAASWSLLNELNFLEQWPKVRRAVAGAIYLCWPRTFIRSANAFKIPKLAKTTSKDSKNLADEVYGVMNESGWAWWRSDSSLNMCLIHLEKNSEVTSCVYCSVTHKYADGGAVAAFVTALSEAYAVLERGEMPSGEEHPVLSVQEQRLWRYLEGLPGREGQVDVYLFDIVNDMYNHKWGHSVGIDFTMKICDLVRAAGRRMACSEEIAWISCMSCAMLRLMPDEEMLKLMIVHNGRLGEAEGAVACVSNYVMLRIPCLERGNSPVADICSRVKYMVTHGHFSRPRSTEQAHARLNIGGMIGTDGNFVQLFKTGRGRDPSWSRAPYVIQLRMDNEGGIWCVKDFKCHEFLDPTTFWRAAVAAAQEIAEGNFTTPVAPVAA</sequence>
<dbReference type="EMBL" id="CAMXCT030000014">
    <property type="protein sequence ID" value="CAL4759800.1"/>
    <property type="molecule type" value="Genomic_DNA"/>
</dbReference>
<keyword evidence="3" id="KW-1185">Reference proteome</keyword>
<dbReference type="EMBL" id="CAMXCT020000014">
    <property type="protein sequence ID" value="CAL1125863.1"/>
    <property type="molecule type" value="Genomic_DNA"/>
</dbReference>
<accession>A0A9P1BHA6</accession>
<dbReference type="EMBL" id="CAMXCT010000014">
    <property type="protein sequence ID" value="CAI3972488.1"/>
    <property type="molecule type" value="Genomic_DNA"/>
</dbReference>
<name>A0A9P1BHA6_9DINO</name>
<gene>
    <name evidence="1" type="ORF">C1SCF055_LOCUS1069</name>
</gene>
<evidence type="ECO:0000313" key="2">
    <source>
        <dbReference type="EMBL" id="CAL1125863.1"/>
    </source>
</evidence>
<evidence type="ECO:0000313" key="1">
    <source>
        <dbReference type="EMBL" id="CAI3972488.1"/>
    </source>
</evidence>
<dbReference type="Proteomes" id="UP001152797">
    <property type="component" value="Unassembled WGS sequence"/>
</dbReference>